<dbReference type="EMBL" id="CAADJD010000022">
    <property type="protein sequence ID" value="VFS74320.1"/>
    <property type="molecule type" value="Genomic_DNA"/>
</dbReference>
<evidence type="ECO:0000313" key="2">
    <source>
        <dbReference type="Proteomes" id="UP000401081"/>
    </source>
</evidence>
<accession>A0A485BLU6</accession>
<reference evidence="1 2" key="1">
    <citation type="submission" date="2019-03" db="EMBL/GenBank/DDBJ databases">
        <authorList>
            <consortium name="Pathogen Informatics"/>
        </authorList>
    </citation>
    <scope>NUCLEOTIDE SEQUENCE [LARGE SCALE GENOMIC DNA]</scope>
    <source>
        <strain evidence="1 2">NCTC12993</strain>
    </source>
</reference>
<dbReference type="Proteomes" id="UP000401081">
    <property type="component" value="Unassembled WGS sequence"/>
</dbReference>
<sequence>MADIKGKIAFVYPSRYSLGLTVGETKPNISIICDSYPSEQTIAINFGVIDFNGTDNYSLEVSIFHNDEDVTIPAKKSNLFKYDPRWGDTGEFVAEMAVIDTFVATAPGYYRIKLQLLFRDSNPESVWEVIDVASAYFSVSTKWKSNDAI</sequence>
<proteinExistence type="predicted"/>
<evidence type="ECO:0000313" key="1">
    <source>
        <dbReference type="EMBL" id="VFS74320.1"/>
    </source>
</evidence>
<protein>
    <submittedName>
        <fullName evidence="1">Uncharacterized protein</fullName>
    </submittedName>
</protein>
<dbReference type="AlphaFoldDB" id="A0A485BLU6"/>
<gene>
    <name evidence="1" type="ORF">NCTC12993_05113</name>
</gene>
<name>A0A485BLU6_KLUCR</name>
<keyword evidence="2" id="KW-1185">Reference proteome</keyword>
<organism evidence="1 2">
    <name type="scientific">Kluyvera cryocrescens</name>
    <name type="common">Kluyvera citrophila</name>
    <dbReference type="NCBI Taxonomy" id="580"/>
    <lineage>
        <taxon>Bacteria</taxon>
        <taxon>Pseudomonadati</taxon>
        <taxon>Pseudomonadota</taxon>
        <taxon>Gammaproteobacteria</taxon>
        <taxon>Enterobacterales</taxon>
        <taxon>Enterobacteriaceae</taxon>
        <taxon>Kluyvera</taxon>
    </lineage>
</organism>